<protein>
    <submittedName>
        <fullName evidence="1">Uncharacterized protein</fullName>
    </submittedName>
</protein>
<reference evidence="1 2" key="1">
    <citation type="submission" date="2013-12" db="EMBL/GenBank/DDBJ databases">
        <title>Draft genome of the parsitic nematode Ancylostoma duodenale.</title>
        <authorList>
            <person name="Mitreva M."/>
        </authorList>
    </citation>
    <scope>NUCLEOTIDE SEQUENCE [LARGE SCALE GENOMIC DNA]</scope>
    <source>
        <strain evidence="1 2">Zhejiang</strain>
    </source>
</reference>
<gene>
    <name evidence="1" type="ORF">ANCDUO_15445</name>
</gene>
<sequence length="93" mass="10441">METISMTPIALIWSAVPHRWCGTTDQDYGLLTRRTCRNSASLDDVLHALGAVTGQSDEYVAKIERPGGEPVWALRFCAPRPQDDGSRRFYDNE</sequence>
<dbReference type="AlphaFoldDB" id="A0A0C2CDL9"/>
<organism evidence="1 2">
    <name type="scientific">Ancylostoma duodenale</name>
    <dbReference type="NCBI Taxonomy" id="51022"/>
    <lineage>
        <taxon>Eukaryota</taxon>
        <taxon>Metazoa</taxon>
        <taxon>Ecdysozoa</taxon>
        <taxon>Nematoda</taxon>
        <taxon>Chromadorea</taxon>
        <taxon>Rhabditida</taxon>
        <taxon>Rhabditina</taxon>
        <taxon>Rhabditomorpha</taxon>
        <taxon>Strongyloidea</taxon>
        <taxon>Ancylostomatidae</taxon>
        <taxon>Ancylostomatinae</taxon>
        <taxon>Ancylostoma</taxon>
    </lineage>
</organism>
<evidence type="ECO:0000313" key="1">
    <source>
        <dbReference type="EMBL" id="KIH54408.1"/>
    </source>
</evidence>
<keyword evidence="2" id="KW-1185">Reference proteome</keyword>
<dbReference type="EMBL" id="KN739134">
    <property type="protein sequence ID" value="KIH54408.1"/>
    <property type="molecule type" value="Genomic_DNA"/>
</dbReference>
<evidence type="ECO:0000313" key="2">
    <source>
        <dbReference type="Proteomes" id="UP000054047"/>
    </source>
</evidence>
<proteinExistence type="predicted"/>
<dbReference type="Proteomes" id="UP000054047">
    <property type="component" value="Unassembled WGS sequence"/>
</dbReference>
<accession>A0A0C2CDL9</accession>
<name>A0A0C2CDL9_9BILA</name>